<dbReference type="FunFam" id="2.160.10.10:FF:000034">
    <property type="entry name" value="Galactoside O-acetyltransferase"/>
    <property type="match status" value="1"/>
</dbReference>
<sequence>MNSFYSQEELKKIGFLSVGKNVLISKKASIYNPGVISVGNNVRIDDFCILSGKVTIGSYSHIAAYTALYGGEVGIEMYDFANISSRTIVYAAIDDFSGNALMGPTIPNQYKNVKTGKVILKKHVIIGAHSIIFPNVVIGEGVAVGAMSMVKESLDDWYIYVGVPVRKIKARKRKIVELENEFLKSMNS</sequence>
<dbReference type="EMBL" id="CP053980">
    <property type="protein sequence ID" value="QKH23211.1"/>
    <property type="molecule type" value="Genomic_DNA"/>
</dbReference>
<dbReference type="InterPro" id="IPR001451">
    <property type="entry name" value="Hexapep"/>
</dbReference>
<dbReference type="SUPFAM" id="SSF51161">
    <property type="entry name" value="Trimeric LpxA-like enzymes"/>
    <property type="match status" value="1"/>
</dbReference>
<keyword evidence="3 9" id="KW-0808">Transferase</keyword>
<evidence type="ECO:0000313" key="8">
    <source>
        <dbReference type="EMBL" id="AJG79438.1"/>
    </source>
</evidence>
<evidence type="ECO:0000256" key="2">
    <source>
        <dbReference type="ARBA" id="ARBA00020291"/>
    </source>
</evidence>
<dbReference type="PANTHER" id="PTHR43300:SF12">
    <property type="entry name" value="CHLORAMPHENICOL ACETYLTRANSFERASE"/>
    <property type="match status" value="1"/>
</dbReference>
<dbReference type="AlphaFoldDB" id="A0A0B6BN48"/>
<keyword evidence="5" id="KW-0046">Antibiotic resistance</keyword>
<dbReference type="GeneID" id="45023312"/>
<evidence type="ECO:0000256" key="6">
    <source>
        <dbReference type="ARBA" id="ARBA00023315"/>
    </source>
</evidence>
<proteinExistence type="predicted"/>
<evidence type="ECO:0000256" key="3">
    <source>
        <dbReference type="ARBA" id="ARBA00022679"/>
    </source>
</evidence>
<dbReference type="RefSeq" id="WP_001084180.1">
    <property type="nucleotide sequence ID" value="NZ_CP009335.1"/>
</dbReference>
<gene>
    <name evidence="8" type="ORF">BF38_4679</name>
    <name evidence="9" type="ORF">FOC89_04120</name>
</gene>
<comment type="catalytic activity">
    <reaction evidence="7">
        <text>chloramphenicol + acetyl-CoA = chloramphenicol 3-acetate + CoA</text>
        <dbReference type="Rhea" id="RHEA:18421"/>
        <dbReference type="ChEBI" id="CHEBI:16730"/>
        <dbReference type="ChEBI" id="CHEBI:17698"/>
        <dbReference type="ChEBI" id="CHEBI:57287"/>
        <dbReference type="ChEBI" id="CHEBI:57288"/>
        <dbReference type="EC" id="2.3.1.28"/>
    </reaction>
</comment>
<reference evidence="8 10" key="1">
    <citation type="journal article" date="2015" name="Genome Announc.">
        <title>Complete genome sequences for 35 biothreat assay-relevant bacillus species.</title>
        <authorList>
            <person name="Johnson S.L."/>
            <person name="Daligault H.E."/>
            <person name="Davenport K.W."/>
            <person name="Jaissle J."/>
            <person name="Frey K.G."/>
            <person name="Ladner J.T."/>
            <person name="Broomall S.M."/>
            <person name="Bishop-Lilly K.A."/>
            <person name="Bruce D.C."/>
            <person name="Gibbons H.S."/>
            <person name="Coyne S.R."/>
            <person name="Lo C.C."/>
            <person name="Meincke L."/>
            <person name="Munk A.C."/>
            <person name="Koroleva G.I."/>
            <person name="Rosenzweig C.N."/>
            <person name="Palacios G.F."/>
            <person name="Redden C.L."/>
            <person name="Minogue T.D."/>
            <person name="Chain P.S."/>
        </authorList>
    </citation>
    <scope>NUCLEOTIDE SEQUENCE [LARGE SCALE GENOMIC DNA]</scope>
    <source>
        <strain evidence="8 10">HD1011</strain>
    </source>
</reference>
<dbReference type="InterPro" id="IPR018357">
    <property type="entry name" value="Hexapep_transf_CS"/>
</dbReference>
<evidence type="ECO:0000256" key="1">
    <source>
        <dbReference type="ARBA" id="ARBA00013235"/>
    </source>
</evidence>
<dbReference type="Proteomes" id="UP000501107">
    <property type="component" value="Chromosome"/>
</dbReference>
<keyword evidence="6 9" id="KW-0012">Acyltransferase</keyword>
<name>A0A0B6BN48_BACTU</name>
<evidence type="ECO:0000313" key="11">
    <source>
        <dbReference type="Proteomes" id="UP000501107"/>
    </source>
</evidence>
<evidence type="ECO:0000313" key="9">
    <source>
        <dbReference type="EMBL" id="QKH23211.1"/>
    </source>
</evidence>
<accession>A0A0B6BN48</accession>
<dbReference type="PANTHER" id="PTHR43300">
    <property type="entry name" value="ACETYLTRANSFERASE"/>
    <property type="match status" value="1"/>
</dbReference>
<dbReference type="GO" id="GO:0046677">
    <property type="term" value="P:response to antibiotic"/>
    <property type="evidence" value="ECO:0007669"/>
    <property type="project" value="UniProtKB-KW"/>
</dbReference>
<dbReference type="OMA" id="DDWYIYA"/>
<dbReference type="EC" id="2.3.1.28" evidence="1"/>
<evidence type="ECO:0000256" key="4">
    <source>
        <dbReference type="ARBA" id="ARBA00022737"/>
    </source>
</evidence>
<dbReference type="GO" id="GO:0008811">
    <property type="term" value="F:chloramphenicol O-acetyltransferase activity"/>
    <property type="evidence" value="ECO:0007669"/>
    <property type="project" value="UniProtKB-EC"/>
</dbReference>
<evidence type="ECO:0000256" key="5">
    <source>
        <dbReference type="ARBA" id="ARBA00023251"/>
    </source>
</evidence>
<dbReference type="PROSITE" id="PS00101">
    <property type="entry name" value="HEXAPEP_TRANSFERASES"/>
    <property type="match status" value="1"/>
</dbReference>
<dbReference type="InterPro" id="IPR050179">
    <property type="entry name" value="Trans_hexapeptide_repeat"/>
</dbReference>
<reference evidence="9 11" key="2">
    <citation type="submission" date="2020-05" db="EMBL/GenBank/DDBJ databases">
        <title>FDA dAtabase for Regulatory Grade micrObial Sequences (FDA-ARGOS): Supporting development and validation of Infectious Disease Dx tests.</title>
        <authorList>
            <person name="Nelson B."/>
            <person name="Plummer A."/>
            <person name="Tallon L."/>
            <person name="Sadzewicz L."/>
            <person name="Zhao X."/>
            <person name="Vavikolanu K."/>
            <person name="Mehta A."/>
            <person name="Aluvathingal J."/>
            <person name="Nadendla S."/>
            <person name="Myers T."/>
            <person name="Yan Y."/>
            <person name="Sichtig H."/>
        </authorList>
    </citation>
    <scope>NUCLEOTIDE SEQUENCE [LARGE SCALE GENOMIC DNA]</scope>
    <source>
        <strain evidence="9 11">FDAARGOS_795</strain>
    </source>
</reference>
<keyword evidence="4" id="KW-0677">Repeat</keyword>
<dbReference type="KEGG" id="btw:BF38_4679"/>
<evidence type="ECO:0000256" key="7">
    <source>
        <dbReference type="ARBA" id="ARBA00047633"/>
    </source>
</evidence>
<protein>
    <recommendedName>
        <fullName evidence="2">Chloramphenicol acetyltransferase</fullName>
        <ecNumber evidence="1">2.3.1.28</ecNumber>
    </recommendedName>
</protein>
<dbReference type="CDD" id="cd04647">
    <property type="entry name" value="LbH_MAT_like"/>
    <property type="match status" value="1"/>
</dbReference>
<dbReference type="InterPro" id="IPR011004">
    <property type="entry name" value="Trimer_LpxA-like_sf"/>
</dbReference>
<organism evidence="9 11">
    <name type="scientific">Bacillus thuringiensis</name>
    <dbReference type="NCBI Taxonomy" id="1428"/>
    <lineage>
        <taxon>Bacteria</taxon>
        <taxon>Bacillati</taxon>
        <taxon>Bacillota</taxon>
        <taxon>Bacilli</taxon>
        <taxon>Bacillales</taxon>
        <taxon>Bacillaceae</taxon>
        <taxon>Bacillus</taxon>
        <taxon>Bacillus cereus group</taxon>
    </lineage>
</organism>
<dbReference type="EMBL" id="CP009335">
    <property type="protein sequence ID" value="AJG79438.1"/>
    <property type="molecule type" value="Genomic_DNA"/>
</dbReference>
<evidence type="ECO:0000313" key="10">
    <source>
        <dbReference type="Proteomes" id="UP000031876"/>
    </source>
</evidence>
<dbReference type="Proteomes" id="UP000031876">
    <property type="component" value="Chromosome"/>
</dbReference>
<dbReference type="Gene3D" id="2.160.10.10">
    <property type="entry name" value="Hexapeptide repeat proteins"/>
    <property type="match status" value="1"/>
</dbReference>
<dbReference type="Pfam" id="PF00132">
    <property type="entry name" value="Hexapep"/>
    <property type="match status" value="1"/>
</dbReference>